<dbReference type="RefSeq" id="WP_255853986.1">
    <property type="nucleotide sequence ID" value="NZ_CP073347.1"/>
</dbReference>
<dbReference type="CDD" id="cd01040">
    <property type="entry name" value="Mb-like"/>
    <property type="match status" value="1"/>
</dbReference>
<dbReference type="Gene3D" id="1.10.490.10">
    <property type="entry name" value="Globins"/>
    <property type="match status" value="1"/>
</dbReference>
<dbReference type="EMBL" id="CP073347">
    <property type="protein sequence ID" value="UTW11934.1"/>
    <property type="molecule type" value="Genomic_DNA"/>
</dbReference>
<evidence type="ECO:0000313" key="1">
    <source>
        <dbReference type="EMBL" id="UTW11934.1"/>
    </source>
</evidence>
<protein>
    <submittedName>
        <fullName evidence="1">Globin</fullName>
    </submittedName>
</protein>
<sequence>MNTEQLFDQSLARVLARQRDGRAFFEAFYDAFVAASPEVARKFRHTDMERQQSMLRKSFYHLLSFYASSNADYYLDRVAISHNRMHYGIRPQLYDLWLETLIATLWRFDARCDDATELAWRLVMAPGIVYMKFHYDRTGIVGLNSGSVSGDA</sequence>
<dbReference type="InterPro" id="IPR009050">
    <property type="entry name" value="Globin-like_sf"/>
</dbReference>
<dbReference type="InterPro" id="IPR012292">
    <property type="entry name" value="Globin/Proto"/>
</dbReference>
<reference evidence="1" key="1">
    <citation type="submission" date="2021-04" db="EMBL/GenBank/DDBJ databases">
        <title>Oceanospirillales bacteria with DddD are important DMSP degraders in coastal seawater.</title>
        <authorList>
            <person name="Liu J."/>
        </authorList>
    </citation>
    <scope>NUCLEOTIDE SEQUENCE</scope>
    <source>
        <strain evidence="1">D13-1</strain>
    </source>
</reference>
<evidence type="ECO:0000313" key="2">
    <source>
        <dbReference type="Proteomes" id="UP001058461"/>
    </source>
</evidence>
<keyword evidence="2" id="KW-1185">Reference proteome</keyword>
<accession>A0ABY5HIL2</accession>
<gene>
    <name evidence="1" type="ORF">KDW95_22285</name>
</gene>
<dbReference type="SUPFAM" id="SSF46458">
    <property type="entry name" value="Globin-like"/>
    <property type="match status" value="1"/>
</dbReference>
<dbReference type="InterPro" id="IPR044399">
    <property type="entry name" value="Mb-like_M"/>
</dbReference>
<organism evidence="1 2">
    <name type="scientific">Marinobacterium rhizophilum</name>
    <dbReference type="NCBI Taxonomy" id="420402"/>
    <lineage>
        <taxon>Bacteria</taxon>
        <taxon>Pseudomonadati</taxon>
        <taxon>Pseudomonadota</taxon>
        <taxon>Gammaproteobacteria</taxon>
        <taxon>Oceanospirillales</taxon>
        <taxon>Oceanospirillaceae</taxon>
        <taxon>Marinobacterium</taxon>
    </lineage>
</organism>
<name>A0ABY5HIL2_9GAMM</name>
<dbReference type="Proteomes" id="UP001058461">
    <property type="component" value="Chromosome"/>
</dbReference>
<proteinExistence type="predicted"/>